<accession>A0ABU5ULM3</accession>
<dbReference type="CDD" id="cd01038">
    <property type="entry name" value="Endonuclease_DUF559"/>
    <property type="match status" value="1"/>
</dbReference>
<gene>
    <name evidence="2" type="ORF">VB695_03480</name>
</gene>
<dbReference type="PANTHER" id="PTHR38590:SF1">
    <property type="entry name" value="BLL0828 PROTEIN"/>
    <property type="match status" value="1"/>
</dbReference>
<evidence type="ECO:0000313" key="2">
    <source>
        <dbReference type="EMBL" id="MEA5607144.1"/>
    </source>
</evidence>
<keyword evidence="2" id="KW-0255">Endonuclease</keyword>
<keyword evidence="3" id="KW-1185">Reference proteome</keyword>
<name>A0ABU5ULM3_NODSP</name>
<dbReference type="RefSeq" id="WP_006196654.1">
    <property type="nucleotide sequence ID" value="NZ_JAYGHK010000007.1"/>
</dbReference>
<keyword evidence="2" id="KW-0378">Hydrolase</keyword>
<proteinExistence type="predicted"/>
<organism evidence="2 3">
    <name type="scientific">Nodularia spumigena UHCC 0060</name>
    <dbReference type="NCBI Taxonomy" id="3110300"/>
    <lineage>
        <taxon>Bacteria</taxon>
        <taxon>Bacillati</taxon>
        <taxon>Cyanobacteriota</taxon>
        <taxon>Cyanophyceae</taxon>
        <taxon>Nostocales</taxon>
        <taxon>Nodulariaceae</taxon>
        <taxon>Nodularia</taxon>
    </lineage>
</organism>
<evidence type="ECO:0000313" key="3">
    <source>
        <dbReference type="Proteomes" id="UP001303285"/>
    </source>
</evidence>
<dbReference type="InterPro" id="IPR011335">
    <property type="entry name" value="Restrct_endonuc-II-like"/>
</dbReference>
<dbReference type="Gene3D" id="3.40.960.10">
    <property type="entry name" value="VSR Endonuclease"/>
    <property type="match status" value="1"/>
</dbReference>
<sequence length="126" mass="15139">MTELYNKTSEREKRRLLRNNMPPAEQIVWERLRNRQVEGCKFRRQYSIDVFVVDFYATELKLAIEIDGDSHFQDRVQVYDYERQSFLESKGTHFLRFTNLQVYQELDGVITMIAETVCQLRKITPP</sequence>
<dbReference type="EMBL" id="JAYGHK010000007">
    <property type="protein sequence ID" value="MEA5607144.1"/>
    <property type="molecule type" value="Genomic_DNA"/>
</dbReference>
<reference evidence="2 3" key="1">
    <citation type="submission" date="2023-12" db="EMBL/GenBank/DDBJ databases">
        <title>Baltic Sea Cyanobacteria.</title>
        <authorList>
            <person name="Delbaje E."/>
            <person name="Fewer D.P."/>
            <person name="Shishido T.K."/>
        </authorList>
    </citation>
    <scope>NUCLEOTIDE SEQUENCE [LARGE SCALE GENOMIC DNA]</scope>
    <source>
        <strain evidence="2 3">UHCC 0060</strain>
    </source>
</reference>
<feature type="domain" description="DUF559" evidence="1">
    <location>
        <begin position="11"/>
        <end position="116"/>
    </location>
</feature>
<dbReference type="PANTHER" id="PTHR38590">
    <property type="entry name" value="BLL0828 PROTEIN"/>
    <property type="match status" value="1"/>
</dbReference>
<dbReference type="InterPro" id="IPR007569">
    <property type="entry name" value="DUF559"/>
</dbReference>
<dbReference type="InterPro" id="IPR047216">
    <property type="entry name" value="Endonuclease_DUF559_bact"/>
</dbReference>
<evidence type="ECO:0000259" key="1">
    <source>
        <dbReference type="Pfam" id="PF04480"/>
    </source>
</evidence>
<dbReference type="SUPFAM" id="SSF52980">
    <property type="entry name" value="Restriction endonuclease-like"/>
    <property type="match status" value="1"/>
</dbReference>
<dbReference type="Proteomes" id="UP001303285">
    <property type="component" value="Unassembled WGS sequence"/>
</dbReference>
<comment type="caution">
    <text evidence="2">The sequence shown here is derived from an EMBL/GenBank/DDBJ whole genome shotgun (WGS) entry which is preliminary data.</text>
</comment>
<protein>
    <submittedName>
        <fullName evidence="2">Endonuclease domain-containing protein</fullName>
    </submittedName>
</protein>
<dbReference type="Pfam" id="PF04480">
    <property type="entry name" value="DUF559"/>
    <property type="match status" value="1"/>
</dbReference>
<dbReference type="GO" id="GO:0004519">
    <property type="term" value="F:endonuclease activity"/>
    <property type="evidence" value="ECO:0007669"/>
    <property type="project" value="UniProtKB-KW"/>
</dbReference>
<dbReference type="GeneID" id="78018012"/>
<keyword evidence="2" id="KW-0540">Nuclease</keyword>